<keyword evidence="5" id="KW-0560">Oxidoreductase</keyword>
<dbReference type="InterPro" id="IPR049552">
    <property type="entry name" value="PKS_DH_N"/>
</dbReference>
<dbReference type="Gene3D" id="3.90.180.10">
    <property type="entry name" value="Medium-chain alcohol dehydrogenases, catalytic domain"/>
    <property type="match status" value="1"/>
</dbReference>
<dbReference type="InterPro" id="IPR050091">
    <property type="entry name" value="PKS_NRPS_Biosynth_Enz"/>
</dbReference>
<dbReference type="SMART" id="SM00822">
    <property type="entry name" value="PKS_KR"/>
    <property type="match status" value="1"/>
</dbReference>
<dbReference type="InterPro" id="IPR016039">
    <property type="entry name" value="Thiolase-like"/>
</dbReference>
<gene>
    <name evidence="13" type="ORF">PNAL_LOCUS9365</name>
</gene>
<dbReference type="InterPro" id="IPR032821">
    <property type="entry name" value="PKS_assoc"/>
</dbReference>
<dbReference type="SUPFAM" id="SSF53901">
    <property type="entry name" value="Thiolase-like"/>
    <property type="match status" value="1"/>
</dbReference>
<dbReference type="InterPro" id="IPR013217">
    <property type="entry name" value="Methyltransf_12"/>
</dbReference>
<dbReference type="GO" id="GO:0006633">
    <property type="term" value="P:fatty acid biosynthetic process"/>
    <property type="evidence" value="ECO:0007669"/>
    <property type="project" value="InterPro"/>
</dbReference>
<dbReference type="Gene3D" id="3.30.70.3290">
    <property type="match status" value="1"/>
</dbReference>
<dbReference type="InterPro" id="IPR013154">
    <property type="entry name" value="ADH-like_N"/>
</dbReference>
<dbReference type="InterPro" id="IPR042104">
    <property type="entry name" value="PKS_dehydratase_sf"/>
</dbReference>
<evidence type="ECO:0000313" key="13">
    <source>
        <dbReference type="EMBL" id="CAG8279435.1"/>
    </source>
</evidence>
<name>A0A9W4N425_PENNA</name>
<dbReference type="GO" id="GO:1901336">
    <property type="term" value="P:lactone biosynthetic process"/>
    <property type="evidence" value="ECO:0007669"/>
    <property type="project" value="UniProtKB-ARBA"/>
</dbReference>
<dbReference type="CDD" id="cd05195">
    <property type="entry name" value="enoyl_red"/>
    <property type="match status" value="1"/>
</dbReference>
<feature type="domain" description="Ketosynthase family 3 (KS3)" evidence="11">
    <location>
        <begin position="36"/>
        <end position="460"/>
    </location>
</feature>
<feature type="domain" description="PKS/mFAS DH" evidence="12">
    <location>
        <begin position="946"/>
        <end position="1269"/>
    </location>
</feature>
<keyword evidence="1" id="KW-0596">Phosphopantetheine</keyword>
<evidence type="ECO:0000256" key="5">
    <source>
        <dbReference type="ARBA" id="ARBA00023002"/>
    </source>
</evidence>
<dbReference type="InterPro" id="IPR020841">
    <property type="entry name" value="PKS_Beta-ketoAc_synthase_dom"/>
</dbReference>
<evidence type="ECO:0000256" key="3">
    <source>
        <dbReference type="ARBA" id="ARBA00022679"/>
    </source>
</evidence>
<organism evidence="13 14">
    <name type="scientific">Penicillium nalgiovense</name>
    <dbReference type="NCBI Taxonomy" id="60175"/>
    <lineage>
        <taxon>Eukaryota</taxon>
        <taxon>Fungi</taxon>
        <taxon>Dikarya</taxon>
        <taxon>Ascomycota</taxon>
        <taxon>Pezizomycotina</taxon>
        <taxon>Eurotiomycetes</taxon>
        <taxon>Eurotiomycetidae</taxon>
        <taxon>Eurotiales</taxon>
        <taxon>Aspergillaceae</taxon>
        <taxon>Penicillium</taxon>
    </lineage>
</organism>
<dbReference type="InterPro" id="IPR016036">
    <property type="entry name" value="Malonyl_transacylase_ACP-bd"/>
</dbReference>
<dbReference type="GO" id="GO:0031177">
    <property type="term" value="F:phosphopantetheine binding"/>
    <property type="evidence" value="ECO:0007669"/>
    <property type="project" value="InterPro"/>
</dbReference>
<dbReference type="InterPro" id="IPR016035">
    <property type="entry name" value="Acyl_Trfase/lysoPLipase"/>
</dbReference>
<sequence length="2586" mass="281676">MRLQQPSGTGTSVSESANGSLQTPSDIPDNATGDVPKRTAIIGMSCRLPGDVSTADEFWDLCSRGRSAWSPIPKTRFNADSFYHPDPDRPGSFNPVGAHFLTQDIGLFDAPFFNITLQEARSMDPQQRIFLECVYEALENAGIPGHEIAGQKVGVFAGGSFPDYEINNTKDVTAIPMYSATGTALALQANRVSYYFDLNGPSVTVDTACSSSLSALHLACQSIRNGECSMAIVGGCHLNITPEAFISMARSRLLSDTGRSYAFDYRGTGFGRGEGAGCIILKSLEDAEAAGDVIRSVIINSGLNQDGRTRGIAMPNGEAQEALIRQVYKEARIDPSLTAFVEAHGTGTKVGDPLEATALDAVFGEGRTKRQPLLVGSVKSNIGHLEGTSGVVSVIKTALALERGFVPPNCDFEKANDEIPMEKWNMKVPKKLMPWPRGKPYASVNNFGFGGTNAHVILQRGPRHQGDLAQNDDPLKRKLYVVSAYDKQAAIHLGKSVATYLDLFPVVFNDSAMDNLAYTLGQRRTLLPWRLASSAVLSQELTASLANNTAPVRSSKEPTVGFVFTGQGAQWHGMGKELLSTYPVFKQTMRDVDACLKLLGATFSIIDELLLTDPIASSISAAYMSQPACTAVQLALVDLLSSWGIRPKAVVGHSSGEIAAAYAAGILNLEECVRVAYSRGVAANLVANDKSIKGGMLAVGASASDIQQILDAMRGNRAVIACVNSESSVTLSGDAEVITDLQTALDKEGIFTRRLQVDVAYHSHHMKIVSQEYRCLLGKIAPRDSVVPFHSTVYGKLVPGSTLNASYWVDNLVSRVEFVEGLKSLVTDEQANTPITTLVEIGPHPALKTPVQDIAQKYAPNSNVQYLHTLKRKVDDIEAAQNLAGSLFTQGMNLNFQAINFPNLKTTTRKPAVLTNLPKYPWNHSERYWFSSRVGDNHFRGQFARSDILGSLCMENVDFEPRWRNIIRADDHPWIREHRVYDTTVYPMTGFLAMAMEAMSQHAQLHHVTPGKIDIRDIFINRVLTIPDHSSVETMLSLKPSRSEAPSKSVLGWHEFKVFSWAEDRGWDQHCNGFIMVQEAKDVNPVDGSRQQLEKTARFTQQALNMRNSCKLPVDSTFLYENIAKVGVHYGPLFRRLTDISVSRDNLAMATLRIPDTKAAMPHAHETPCIMHPVTLDLCSQVMWVLEGYGEPGQQITQVPSHVKQVSISLCQEISAGAVLQLYGSASGDESASNPETNRIFATASSNPANPLIDINGITLVPVSNDIKGSKDTAPDQICYKMQYEPCFDFLSAEDYRLLPRPESDMAQGIERMRRLESVAEHYLAQMVNSVTEDELSTFEPHHQKFYRWAQNTCQKAGFKDPLPLDVVEQNRTVNGAGELAFRVGELLSQILRGEVDALTVLLEDDGIGRYYSDLDALREAYANASVCVDKMAHQNPTLSIIEIGAGTGGATLPILQSLGGGEGGSTPRFGHYTYTDISPAFFEKAKIKFESWGHLMTYQTLDVSADPTAQGFTNGTYDVVVACNVLHATSDISQTMANIRGLLKPGGKVILIEETVPKARHFPFALLPGWWLANDKFRKDGPLLTVEGWSNVMKENDFSGVDLCVEEYPGASFQSGCLMTSTANTPITGPVNAGDVVVLGRDSIGSVSSLSLESGLRKITGVEPITATDSDEVDVTGKWCIFLGGMDRSILSHLTQEKFQTLQRLLSRARGLLWVVRHSKTDLESLGANMAIGLARTVRSETGLQFATLDLGERENMPDAEAVNHMLKVFNGVFCQKSQLAENDWEFVVRNGNVCVPRLVDNNALNLSVQQETPDAPPQLQPFKQARALRLAAGDGRGLDELYFTDDVSRNGTLPEDHIEIQVYSTGLNFRDVLMAMGQLQGDRLGQECSGVVTQVGVAVSDFKIGDRVCAMSPGSLSTFTRCPASGSWVIPDDMPFEIAASIPAVFCTAYYSLIDLGRLTKDESVLIHAAAGGVGQAAIIIAQSVGANIFATVGSPEKKNFLMETYQLKEENIFFSRDMSFAEGIQHATGGQGVDVALNSLSGDALQATFECVAPFGRFIELGKRDITTNSRLEMAHFNKNISFASVDLGMVREKRPQLTKRLLRDAFKLFVDTNAQSRWSVTTLPISDVEIGFRALQGGQVIGKMVVQVTDDSMVKVCLLKYMTLVFRANDRLPTTQVHPARRDENLLRADASYVIVGGTGGIGLDIASWLPEKGAKNLILVSRSGVKTETAGQTIEDLTRQGVNVEVCCCDVADQHSVEKKLVPLLTRMPPARGVVFGAMVLRDTLFEKLSFADYQTVMMPRVHGIWNVQRALTTTKGSVDFFVNLSSAASFVGNMGQSPYAASGTFMAALAQYPETAKMRCSTIDLPIVRGVGYLSDDQKREAISKQLGTESVDATDIRGLITAAIRDEFDLSCEGHCVAGFEAVKSTPASEQPFWVNDTKLSHLLRLSTLAGAGELAQSAKNGTEISPGLAIRQSKSREGAEAIVGAAVLNKISSILMRPMEDLDPAAPITVYGLDSLVAIEIRNWITRELEANLQILEILTSESVPTLAETILKKSGILTPDLKAEWGLDVVEGRTGQE</sequence>
<dbReference type="Proteomes" id="UP001153461">
    <property type="component" value="Unassembled WGS sequence"/>
</dbReference>
<dbReference type="Gene3D" id="3.40.47.10">
    <property type="match status" value="1"/>
</dbReference>
<dbReference type="InterPro" id="IPR049551">
    <property type="entry name" value="PKS_DH_C"/>
</dbReference>
<dbReference type="Pfam" id="PF08659">
    <property type="entry name" value="KR"/>
    <property type="match status" value="1"/>
</dbReference>
<comment type="caution">
    <text evidence="13">The sequence shown here is derived from an EMBL/GenBank/DDBJ whole genome shotgun (WGS) entry which is preliminary data.</text>
</comment>
<dbReference type="PANTHER" id="PTHR43775">
    <property type="entry name" value="FATTY ACID SYNTHASE"/>
    <property type="match status" value="1"/>
</dbReference>
<dbReference type="Gene3D" id="3.40.366.10">
    <property type="entry name" value="Malonyl-Coenzyme A Acyl Carrier Protein, domain 2"/>
    <property type="match status" value="1"/>
</dbReference>
<dbReference type="InterPro" id="IPR011032">
    <property type="entry name" value="GroES-like_sf"/>
</dbReference>
<dbReference type="InterPro" id="IPR020807">
    <property type="entry name" value="PKS_DH"/>
</dbReference>
<dbReference type="SUPFAM" id="SSF50129">
    <property type="entry name" value="GroES-like"/>
    <property type="match status" value="1"/>
</dbReference>
<dbReference type="Pfam" id="PF08240">
    <property type="entry name" value="ADH_N"/>
    <property type="match status" value="1"/>
</dbReference>
<feature type="region of interest" description="N-terminal hotdog fold" evidence="8">
    <location>
        <begin position="946"/>
        <end position="1082"/>
    </location>
</feature>
<dbReference type="Gene3D" id="3.10.129.110">
    <property type="entry name" value="Polyketide synthase dehydratase"/>
    <property type="match status" value="1"/>
</dbReference>
<evidence type="ECO:0000256" key="4">
    <source>
        <dbReference type="ARBA" id="ARBA00022857"/>
    </source>
</evidence>
<dbReference type="Gene3D" id="3.40.50.150">
    <property type="entry name" value="Vaccinia Virus protein VP39"/>
    <property type="match status" value="1"/>
</dbReference>
<dbReference type="PROSITE" id="PS50075">
    <property type="entry name" value="CARRIER"/>
    <property type="match status" value="1"/>
</dbReference>
<accession>A0A9W4N425</accession>
<dbReference type="InterPro" id="IPR014030">
    <property type="entry name" value="Ketoacyl_synth_N"/>
</dbReference>
<evidence type="ECO:0000256" key="6">
    <source>
        <dbReference type="ARBA" id="ARBA00023268"/>
    </source>
</evidence>
<reference evidence="13" key="1">
    <citation type="submission" date="2021-07" db="EMBL/GenBank/DDBJ databases">
        <authorList>
            <person name="Branca A.L. A."/>
        </authorList>
    </citation>
    <scope>NUCLEOTIDE SEQUENCE</scope>
</reference>
<keyword evidence="3" id="KW-0808">Transferase</keyword>
<evidence type="ECO:0000259" key="11">
    <source>
        <dbReference type="PROSITE" id="PS52004"/>
    </source>
</evidence>
<dbReference type="PROSITE" id="PS00606">
    <property type="entry name" value="KS3_1"/>
    <property type="match status" value="1"/>
</dbReference>
<dbReference type="OrthoDB" id="5417844at2759"/>
<dbReference type="Pfam" id="PF00109">
    <property type="entry name" value="ketoacyl-synt"/>
    <property type="match status" value="1"/>
</dbReference>
<dbReference type="Gene3D" id="3.40.50.720">
    <property type="entry name" value="NAD(P)-binding Rossmann-like Domain"/>
    <property type="match status" value="1"/>
</dbReference>
<dbReference type="GO" id="GO:0004315">
    <property type="term" value="F:3-oxoacyl-[acyl-carrier-protein] synthase activity"/>
    <property type="evidence" value="ECO:0007669"/>
    <property type="project" value="InterPro"/>
</dbReference>
<dbReference type="SMART" id="SM00826">
    <property type="entry name" value="PKS_DH"/>
    <property type="match status" value="1"/>
</dbReference>
<dbReference type="InterPro" id="IPR029063">
    <property type="entry name" value="SAM-dependent_MTases_sf"/>
</dbReference>
<evidence type="ECO:0008006" key="15">
    <source>
        <dbReference type="Google" id="ProtNLM"/>
    </source>
</evidence>
<dbReference type="Pfam" id="PF02801">
    <property type="entry name" value="Ketoacyl-synt_C"/>
    <property type="match status" value="1"/>
</dbReference>
<dbReference type="PANTHER" id="PTHR43775:SF13">
    <property type="entry name" value="POLYKETIDE SYNTHASE 1"/>
    <property type="match status" value="1"/>
</dbReference>
<dbReference type="SMART" id="SM00825">
    <property type="entry name" value="PKS_KS"/>
    <property type="match status" value="1"/>
</dbReference>
<dbReference type="GO" id="GO:0030639">
    <property type="term" value="P:polyketide biosynthetic process"/>
    <property type="evidence" value="ECO:0007669"/>
    <property type="project" value="UniProtKB-ARBA"/>
</dbReference>
<evidence type="ECO:0000313" key="14">
    <source>
        <dbReference type="Proteomes" id="UP001153461"/>
    </source>
</evidence>
<dbReference type="Pfam" id="PF00107">
    <property type="entry name" value="ADH_zinc_N"/>
    <property type="match status" value="1"/>
</dbReference>
<keyword evidence="2" id="KW-0597">Phosphoprotein</keyword>
<protein>
    <recommendedName>
        <fullName evidence="15">Carrier domain-containing protein</fullName>
    </recommendedName>
</protein>
<dbReference type="InterPro" id="IPR014031">
    <property type="entry name" value="Ketoacyl_synth_C"/>
</dbReference>
<evidence type="ECO:0000256" key="9">
    <source>
        <dbReference type="SAM" id="MobiDB-lite"/>
    </source>
</evidence>
<dbReference type="GO" id="GO:0016491">
    <property type="term" value="F:oxidoreductase activity"/>
    <property type="evidence" value="ECO:0007669"/>
    <property type="project" value="UniProtKB-KW"/>
</dbReference>
<dbReference type="SUPFAM" id="SSF53335">
    <property type="entry name" value="S-adenosyl-L-methionine-dependent methyltransferases"/>
    <property type="match status" value="1"/>
</dbReference>
<dbReference type="Pfam" id="PF23297">
    <property type="entry name" value="ACP_SdgA_C"/>
    <property type="match status" value="1"/>
</dbReference>
<dbReference type="Pfam" id="PF14765">
    <property type="entry name" value="PS-DH"/>
    <property type="match status" value="1"/>
</dbReference>
<dbReference type="PROSITE" id="PS52004">
    <property type="entry name" value="KS3_2"/>
    <property type="match status" value="1"/>
</dbReference>
<feature type="compositionally biased region" description="Polar residues" evidence="9">
    <location>
        <begin position="1"/>
        <end position="25"/>
    </location>
</feature>
<dbReference type="SUPFAM" id="SSF47336">
    <property type="entry name" value="ACP-like"/>
    <property type="match status" value="1"/>
</dbReference>
<dbReference type="InterPro" id="IPR036291">
    <property type="entry name" value="NAD(P)-bd_dom_sf"/>
</dbReference>
<feature type="region of interest" description="Disordered" evidence="9">
    <location>
        <begin position="1"/>
        <end position="36"/>
    </location>
</feature>
<keyword evidence="4" id="KW-0521">NADP</keyword>
<evidence type="ECO:0000256" key="2">
    <source>
        <dbReference type="ARBA" id="ARBA00022553"/>
    </source>
</evidence>
<dbReference type="CDD" id="cd02440">
    <property type="entry name" value="AdoMet_MTases"/>
    <property type="match status" value="1"/>
</dbReference>
<feature type="active site" description="Proton acceptor; for dehydratase activity" evidence="8">
    <location>
        <position position="978"/>
    </location>
</feature>
<dbReference type="Pfam" id="PF16197">
    <property type="entry name" value="KAsynt_C_assoc"/>
    <property type="match status" value="1"/>
</dbReference>
<dbReference type="SUPFAM" id="SSF51735">
    <property type="entry name" value="NAD(P)-binding Rossmann-fold domains"/>
    <property type="match status" value="2"/>
</dbReference>
<keyword evidence="7" id="KW-0012">Acyltransferase</keyword>
<dbReference type="PROSITE" id="PS52019">
    <property type="entry name" value="PKS_MFAS_DH"/>
    <property type="match status" value="1"/>
</dbReference>
<evidence type="ECO:0000259" key="12">
    <source>
        <dbReference type="PROSITE" id="PS52019"/>
    </source>
</evidence>
<dbReference type="InterPro" id="IPR036736">
    <property type="entry name" value="ACP-like_sf"/>
</dbReference>
<evidence type="ECO:0000259" key="10">
    <source>
        <dbReference type="PROSITE" id="PS50075"/>
    </source>
</evidence>
<dbReference type="Pfam" id="PF23114">
    <property type="entry name" value="NAD-bd_HRPKS_sdrA"/>
    <property type="match status" value="1"/>
</dbReference>
<dbReference type="Pfam" id="PF00698">
    <property type="entry name" value="Acyl_transf_1"/>
    <property type="match status" value="1"/>
</dbReference>
<dbReference type="SUPFAM" id="SSF52151">
    <property type="entry name" value="FabD/lysophospholipase-like"/>
    <property type="match status" value="1"/>
</dbReference>
<keyword evidence="6" id="KW-0511">Multifunctional enzyme</keyword>
<dbReference type="InterPro" id="IPR049900">
    <property type="entry name" value="PKS_mFAS_DH"/>
</dbReference>
<dbReference type="InterPro" id="IPR020843">
    <property type="entry name" value="ER"/>
</dbReference>
<dbReference type="GO" id="GO:0004312">
    <property type="term" value="F:fatty acid synthase activity"/>
    <property type="evidence" value="ECO:0007669"/>
    <property type="project" value="TreeGrafter"/>
</dbReference>
<feature type="active site" description="Proton donor; for dehydratase activity" evidence="8">
    <location>
        <position position="1177"/>
    </location>
</feature>
<dbReference type="InterPro" id="IPR001227">
    <property type="entry name" value="Ac_transferase_dom_sf"/>
</dbReference>
<dbReference type="EMBL" id="CAJVNV010000618">
    <property type="protein sequence ID" value="CAG8279435.1"/>
    <property type="molecule type" value="Genomic_DNA"/>
</dbReference>
<feature type="region of interest" description="C-terminal hotdog fold" evidence="8">
    <location>
        <begin position="1111"/>
        <end position="1269"/>
    </location>
</feature>
<dbReference type="SUPFAM" id="SSF55048">
    <property type="entry name" value="Probable ACP-binding domain of malonyl-CoA ACP transacylase"/>
    <property type="match status" value="1"/>
</dbReference>
<feature type="domain" description="Carrier" evidence="10">
    <location>
        <begin position="2486"/>
        <end position="2563"/>
    </location>
</feature>
<dbReference type="FunFam" id="3.40.366.10:FF:000002">
    <property type="entry name" value="Probable polyketide synthase 2"/>
    <property type="match status" value="1"/>
</dbReference>
<dbReference type="InterPro" id="IPR056501">
    <property type="entry name" value="NAD-bd_HRPKS_sdrA"/>
</dbReference>
<dbReference type="Gene3D" id="1.10.1200.10">
    <property type="entry name" value="ACP-like"/>
    <property type="match status" value="1"/>
</dbReference>
<dbReference type="SMART" id="SM00829">
    <property type="entry name" value="PKS_ER"/>
    <property type="match status" value="1"/>
</dbReference>
<dbReference type="FunFam" id="3.40.50.720:FF:000209">
    <property type="entry name" value="Polyketide synthase Pks12"/>
    <property type="match status" value="1"/>
</dbReference>
<dbReference type="SMART" id="SM00823">
    <property type="entry name" value="PKS_PP"/>
    <property type="match status" value="1"/>
</dbReference>
<dbReference type="InterPro" id="IPR057326">
    <property type="entry name" value="KR_dom"/>
</dbReference>
<evidence type="ECO:0000256" key="1">
    <source>
        <dbReference type="ARBA" id="ARBA00022450"/>
    </source>
</evidence>
<dbReference type="InterPro" id="IPR009081">
    <property type="entry name" value="PP-bd_ACP"/>
</dbReference>
<evidence type="ECO:0000256" key="8">
    <source>
        <dbReference type="PROSITE-ProRule" id="PRU01363"/>
    </source>
</evidence>
<dbReference type="SMART" id="SM00827">
    <property type="entry name" value="PKS_AT"/>
    <property type="match status" value="1"/>
</dbReference>
<dbReference type="Pfam" id="PF21089">
    <property type="entry name" value="PKS_DH_N"/>
    <property type="match status" value="1"/>
</dbReference>
<dbReference type="CDD" id="cd00833">
    <property type="entry name" value="PKS"/>
    <property type="match status" value="1"/>
</dbReference>
<dbReference type="InterPro" id="IPR013968">
    <property type="entry name" value="PKS_KR"/>
</dbReference>
<proteinExistence type="predicted"/>
<dbReference type="InterPro" id="IPR018201">
    <property type="entry name" value="Ketoacyl_synth_AS"/>
</dbReference>
<dbReference type="InterPro" id="IPR013149">
    <property type="entry name" value="ADH-like_C"/>
</dbReference>
<dbReference type="Pfam" id="PF08242">
    <property type="entry name" value="Methyltransf_12"/>
    <property type="match status" value="1"/>
</dbReference>
<dbReference type="InterPro" id="IPR020806">
    <property type="entry name" value="PKS_PP-bd"/>
</dbReference>
<evidence type="ECO:0000256" key="7">
    <source>
        <dbReference type="ARBA" id="ARBA00023315"/>
    </source>
</evidence>
<dbReference type="InterPro" id="IPR014043">
    <property type="entry name" value="Acyl_transferase_dom"/>
</dbReference>